<keyword evidence="4" id="KW-0804">Transcription</keyword>
<dbReference type="FunFam" id="1.10.10.10:FF:000001">
    <property type="entry name" value="LysR family transcriptional regulator"/>
    <property type="match status" value="1"/>
</dbReference>
<dbReference type="SUPFAM" id="SSF46785">
    <property type="entry name" value="Winged helix' DNA-binding domain"/>
    <property type="match status" value="1"/>
</dbReference>
<feature type="domain" description="HTH lysR-type" evidence="6">
    <location>
        <begin position="11"/>
        <end position="68"/>
    </location>
</feature>
<dbReference type="Gene3D" id="3.40.190.10">
    <property type="entry name" value="Periplasmic binding protein-like II"/>
    <property type="match status" value="2"/>
</dbReference>
<proteinExistence type="inferred from homology"/>
<evidence type="ECO:0000256" key="2">
    <source>
        <dbReference type="ARBA" id="ARBA00023015"/>
    </source>
</evidence>
<dbReference type="PANTHER" id="PTHR30346">
    <property type="entry name" value="TRANSCRIPTIONAL DUAL REGULATOR HCAR-RELATED"/>
    <property type="match status" value="1"/>
</dbReference>
<dbReference type="Pfam" id="PF00126">
    <property type="entry name" value="HTH_1"/>
    <property type="match status" value="1"/>
</dbReference>
<dbReference type="Pfam" id="PF03466">
    <property type="entry name" value="LysR_substrate"/>
    <property type="match status" value="1"/>
</dbReference>
<dbReference type="GO" id="GO:0003677">
    <property type="term" value="F:DNA binding"/>
    <property type="evidence" value="ECO:0007669"/>
    <property type="project" value="UniProtKB-KW"/>
</dbReference>
<keyword evidence="3" id="KW-0238">DNA-binding</keyword>
<dbReference type="InterPro" id="IPR036390">
    <property type="entry name" value="WH_DNA-bd_sf"/>
</dbReference>
<dbReference type="RefSeq" id="WP_369226596.1">
    <property type="nucleotide sequence ID" value="NZ_CP163441.1"/>
</dbReference>
<evidence type="ECO:0000256" key="5">
    <source>
        <dbReference type="SAM" id="MobiDB-lite"/>
    </source>
</evidence>
<accession>A0AB39QYJ3</accession>
<dbReference type="CDD" id="cd08414">
    <property type="entry name" value="PBP2_LTTR_aromatics_like"/>
    <property type="match status" value="1"/>
</dbReference>
<evidence type="ECO:0000313" key="7">
    <source>
        <dbReference type="EMBL" id="XDQ47709.1"/>
    </source>
</evidence>
<feature type="compositionally biased region" description="Low complexity" evidence="5">
    <location>
        <begin position="291"/>
        <end position="301"/>
    </location>
</feature>
<reference evidence="7" key="1">
    <citation type="submission" date="2024-07" db="EMBL/GenBank/DDBJ databases">
        <authorList>
            <person name="Yu S.T."/>
        </authorList>
    </citation>
    <scope>NUCLEOTIDE SEQUENCE</scope>
    <source>
        <strain evidence="7">R39</strain>
    </source>
</reference>
<dbReference type="InterPro" id="IPR005119">
    <property type="entry name" value="LysR_subst-bd"/>
</dbReference>
<dbReference type="EMBL" id="CP163441">
    <property type="protein sequence ID" value="XDQ47709.1"/>
    <property type="molecule type" value="Genomic_DNA"/>
</dbReference>
<organism evidence="7">
    <name type="scientific">Streptomyces sp. R39</name>
    <dbReference type="NCBI Taxonomy" id="3238631"/>
    <lineage>
        <taxon>Bacteria</taxon>
        <taxon>Bacillati</taxon>
        <taxon>Actinomycetota</taxon>
        <taxon>Actinomycetes</taxon>
        <taxon>Kitasatosporales</taxon>
        <taxon>Streptomycetaceae</taxon>
        <taxon>Streptomyces</taxon>
    </lineage>
</organism>
<dbReference type="PANTHER" id="PTHR30346:SF0">
    <property type="entry name" value="HCA OPERON TRANSCRIPTIONAL ACTIVATOR HCAR"/>
    <property type="match status" value="1"/>
</dbReference>
<evidence type="ECO:0000256" key="3">
    <source>
        <dbReference type="ARBA" id="ARBA00023125"/>
    </source>
</evidence>
<dbReference type="GO" id="GO:0003700">
    <property type="term" value="F:DNA-binding transcription factor activity"/>
    <property type="evidence" value="ECO:0007669"/>
    <property type="project" value="InterPro"/>
</dbReference>
<dbReference type="SUPFAM" id="SSF53850">
    <property type="entry name" value="Periplasmic binding protein-like II"/>
    <property type="match status" value="1"/>
</dbReference>
<evidence type="ECO:0000256" key="1">
    <source>
        <dbReference type="ARBA" id="ARBA00009437"/>
    </source>
</evidence>
<dbReference type="InterPro" id="IPR000847">
    <property type="entry name" value="LysR_HTH_N"/>
</dbReference>
<dbReference type="PRINTS" id="PR00039">
    <property type="entry name" value="HTHLYSR"/>
</dbReference>
<name>A0AB39QYJ3_9ACTN</name>
<keyword evidence="2" id="KW-0805">Transcription regulation</keyword>
<dbReference type="Gene3D" id="1.10.10.10">
    <property type="entry name" value="Winged helix-like DNA-binding domain superfamily/Winged helix DNA-binding domain"/>
    <property type="match status" value="1"/>
</dbReference>
<gene>
    <name evidence="7" type="ORF">AB5J52_38530</name>
</gene>
<feature type="region of interest" description="Disordered" evidence="5">
    <location>
        <begin position="288"/>
        <end position="308"/>
    </location>
</feature>
<sequence length="308" mass="33265">MPDSFVPPVDLELRLVRYFTVVAEELHFGRAADALHLAQPSLSRQIRRLERGLGVRLLDRTPRGTRLTEAGEAFLPQARELLRSAARAAASARSAAAHGPFTVGYTTHQIVTPAVRELRHRHPEADVRTLHVDWNEPRSALRDHRVDVVVTRFLFCADGLDITALYDEPRVLLVPLGHRLAGKESVTLADFADEPLPRFTGSDRIGANPPGHTNLGAVVETLEDKLELVASGEVVSLAPAGFGGNLRPDIVVVPIEDADPLQVVLATRTGDRHPLFPAFRRAAEAHLVPSGATGTGRPRAGAGTGAGR</sequence>
<dbReference type="InterPro" id="IPR036388">
    <property type="entry name" value="WH-like_DNA-bd_sf"/>
</dbReference>
<comment type="similarity">
    <text evidence="1">Belongs to the LysR transcriptional regulatory family.</text>
</comment>
<dbReference type="GO" id="GO:0032993">
    <property type="term" value="C:protein-DNA complex"/>
    <property type="evidence" value="ECO:0007669"/>
    <property type="project" value="TreeGrafter"/>
</dbReference>
<evidence type="ECO:0000259" key="6">
    <source>
        <dbReference type="PROSITE" id="PS50931"/>
    </source>
</evidence>
<evidence type="ECO:0000256" key="4">
    <source>
        <dbReference type="ARBA" id="ARBA00023163"/>
    </source>
</evidence>
<protein>
    <submittedName>
        <fullName evidence="7">LysR family transcriptional regulator</fullName>
    </submittedName>
</protein>
<dbReference type="PROSITE" id="PS50931">
    <property type="entry name" value="HTH_LYSR"/>
    <property type="match status" value="1"/>
</dbReference>
<dbReference type="AlphaFoldDB" id="A0AB39QYJ3"/>